<feature type="compositionally biased region" description="Basic and acidic residues" evidence="1">
    <location>
        <begin position="45"/>
        <end position="57"/>
    </location>
</feature>
<feature type="region of interest" description="Disordered" evidence="1">
    <location>
        <begin position="171"/>
        <end position="197"/>
    </location>
</feature>
<feature type="domain" description="Myb/SANT-like" evidence="2">
    <location>
        <begin position="739"/>
        <end position="833"/>
    </location>
</feature>
<feature type="compositionally biased region" description="Low complexity" evidence="1">
    <location>
        <begin position="26"/>
        <end position="44"/>
    </location>
</feature>
<evidence type="ECO:0000256" key="1">
    <source>
        <dbReference type="SAM" id="MobiDB-lite"/>
    </source>
</evidence>
<evidence type="ECO:0000259" key="2">
    <source>
        <dbReference type="Pfam" id="PF12776"/>
    </source>
</evidence>
<feature type="compositionally biased region" description="Basic and acidic residues" evidence="1">
    <location>
        <begin position="175"/>
        <end position="186"/>
    </location>
</feature>
<dbReference type="PANTHER" id="PTHR46929">
    <property type="entry name" value="EXPRESSED PROTEIN"/>
    <property type="match status" value="1"/>
</dbReference>
<feature type="region of interest" description="Disordered" evidence="1">
    <location>
        <begin position="629"/>
        <end position="678"/>
    </location>
</feature>
<feature type="domain" description="Myb/SANT-like" evidence="2">
    <location>
        <begin position="502"/>
        <end position="596"/>
    </location>
</feature>
<proteinExistence type="predicted"/>
<dbReference type="Proteomes" id="UP000325577">
    <property type="component" value="Linkage Group LG11"/>
</dbReference>
<gene>
    <name evidence="4" type="ORF">F0562_021449</name>
</gene>
<evidence type="ECO:0000259" key="3">
    <source>
        <dbReference type="Pfam" id="PF24769"/>
    </source>
</evidence>
<sequence>MSGSAVSRTRGGDRFYNPPAIRRHQQWLLQQQQLQRQHQQPQRPVKSESEAENRTDSDDSATTLSKPPSVCSSSPPRSQTNVTNLDRLMESVTPFVPAQCFPEANVRGWRTREAELHPYYCLEDLWESFSEWSAYGVGVPLLLNGKDSIIQYYVPFLSGIQLYIDPPKAPMRLRRPGEESDAEFSRETSSGGSSDCEADRRAKCVVDGSWNQHNLVNVNSQRMNRLSLRDKPLISSSSDEADICNSPGLLLFEYLEQEQPHNRKPLIDKVSVLASQFPELRVYRSCDLLPASWISVAWYPIYRIPVGPTLRDLDASFLTFHSLSTHPRSSSQLRFHGVSHRKVHGGVDASSKISLPGFGLASYKLKGSILTPSGPYECQQENSLLLAAENWLQRLHVVLPDYQFFRSHYSQWSCIHKLRETARGFSQARRVKRILMLQPGLVKGIITVEVSFVFQQRKSFDLIQENLIPSLAGGPRSRSYQSTTRRMGIRARSSSDRMRTIWTPEMDRYFIDLMLEQVSKGNRIDDHLFSKRAWKHMRSLFNAKFKFQYEKDVLKNRHKTLRNLYKAIKNLLDQKGFSWDETRQMVTADNKVWDDYIKVHPDARSYRIKTVPYYRDLCVIYKNATVEGKDNLSSQDGNPNIPGPEAGRLLEGPESPTTTVDDGEPGDNLVESSSHSGGNTTKAIVLVQSSSFSEGAVEALHEIMIDEDYGVSTSKEIVDATPQPVAGTGSSMGTRSRTYWQPPMDRYFIDLMLDQVQKGNQIDGLFRKQAWMEMIESFNARFGFKYDIDVLKNRYKTLRRQYNVIKNLLDLDGFVWDQTRQMVTADDCIWQDYIKAHTDARQYMTRPVPYYKDLCVICGELSGDGKDSDSGHNLDQEDEGPEVKSSRLLKGTESPAASVSSEGQDGDLQESSHVGFKFTVSDQKNKRHLENLSSYSASFKKVRSKEEGGMASALREMATAVSSLADKKKDDENANSISVENVIEAIQALPDMDEDLVLDACDLLEDEKKAKTFLALDFKLRKKWLIRKLRPEQQWSLTVVS</sequence>
<name>A0A5J5BKA6_9ASTE</name>
<dbReference type="Pfam" id="PF05623">
    <property type="entry name" value="DUF789"/>
    <property type="match status" value="1"/>
</dbReference>
<reference evidence="4 5" key="1">
    <citation type="submission" date="2019-09" db="EMBL/GenBank/DDBJ databases">
        <title>A chromosome-level genome assembly of the Chinese tupelo Nyssa sinensis.</title>
        <authorList>
            <person name="Yang X."/>
            <person name="Kang M."/>
            <person name="Yang Y."/>
            <person name="Xiong H."/>
            <person name="Wang M."/>
            <person name="Zhang Z."/>
            <person name="Wang Z."/>
            <person name="Wu H."/>
            <person name="Ma T."/>
            <person name="Liu J."/>
            <person name="Xi Z."/>
        </authorList>
    </citation>
    <scope>NUCLEOTIDE SEQUENCE [LARGE SCALE GENOMIC DNA]</scope>
    <source>
        <strain evidence="4">J267</strain>
        <tissue evidence="4">Leaf</tissue>
    </source>
</reference>
<keyword evidence="5" id="KW-1185">Reference proteome</keyword>
<dbReference type="PANTHER" id="PTHR46929:SF33">
    <property type="entry name" value="L10-INTERACTING MYB DOMAIN-CONTAINING PROTEIN-LIKE ISOFORM X1"/>
    <property type="match status" value="1"/>
</dbReference>
<evidence type="ECO:0008006" key="6">
    <source>
        <dbReference type="Google" id="ProtNLM"/>
    </source>
</evidence>
<dbReference type="InterPro" id="IPR008507">
    <property type="entry name" value="DUF789"/>
</dbReference>
<organism evidence="4 5">
    <name type="scientific">Nyssa sinensis</name>
    <dbReference type="NCBI Taxonomy" id="561372"/>
    <lineage>
        <taxon>Eukaryota</taxon>
        <taxon>Viridiplantae</taxon>
        <taxon>Streptophyta</taxon>
        <taxon>Embryophyta</taxon>
        <taxon>Tracheophyta</taxon>
        <taxon>Spermatophyta</taxon>
        <taxon>Magnoliopsida</taxon>
        <taxon>eudicotyledons</taxon>
        <taxon>Gunneridae</taxon>
        <taxon>Pentapetalae</taxon>
        <taxon>asterids</taxon>
        <taxon>Cornales</taxon>
        <taxon>Nyssaceae</taxon>
        <taxon>Nyssa</taxon>
    </lineage>
</organism>
<feature type="compositionally biased region" description="Basic and acidic residues" evidence="1">
    <location>
        <begin position="865"/>
        <end position="885"/>
    </location>
</feature>
<feature type="region of interest" description="Disordered" evidence="1">
    <location>
        <begin position="865"/>
        <end position="910"/>
    </location>
</feature>
<dbReference type="InterPro" id="IPR056253">
    <property type="entry name" value="At2g29880-like_C"/>
</dbReference>
<dbReference type="Pfam" id="PF12776">
    <property type="entry name" value="Myb_DNA-bind_3"/>
    <property type="match status" value="2"/>
</dbReference>
<dbReference type="Pfam" id="PF24769">
    <property type="entry name" value="At2g29880_C"/>
    <property type="match status" value="1"/>
</dbReference>
<evidence type="ECO:0000313" key="4">
    <source>
        <dbReference type="EMBL" id="KAA8543056.1"/>
    </source>
</evidence>
<protein>
    <recommendedName>
        <fullName evidence="6">Myb/SANT-like domain-containing protein</fullName>
    </recommendedName>
</protein>
<accession>A0A5J5BKA6</accession>
<dbReference type="OrthoDB" id="1937145at2759"/>
<dbReference type="AlphaFoldDB" id="A0A5J5BKA6"/>
<dbReference type="EMBL" id="CM018034">
    <property type="protein sequence ID" value="KAA8543056.1"/>
    <property type="molecule type" value="Genomic_DNA"/>
</dbReference>
<feature type="domain" description="At2g29880-like C-terminal" evidence="3">
    <location>
        <begin position="983"/>
        <end position="1027"/>
    </location>
</feature>
<feature type="compositionally biased region" description="Low complexity" evidence="1">
    <location>
        <begin position="65"/>
        <end position="78"/>
    </location>
</feature>
<feature type="region of interest" description="Disordered" evidence="1">
    <location>
        <begin position="1"/>
        <end position="80"/>
    </location>
</feature>
<evidence type="ECO:0000313" key="5">
    <source>
        <dbReference type="Proteomes" id="UP000325577"/>
    </source>
</evidence>
<dbReference type="InterPro" id="IPR024752">
    <property type="entry name" value="Myb/SANT-like_dom"/>
</dbReference>